<organism evidence="6 7">
    <name type="scientific">Albimonas donghaensis</name>
    <dbReference type="NCBI Taxonomy" id="356660"/>
    <lineage>
        <taxon>Bacteria</taxon>
        <taxon>Pseudomonadati</taxon>
        <taxon>Pseudomonadota</taxon>
        <taxon>Alphaproteobacteria</taxon>
        <taxon>Rhodobacterales</taxon>
        <taxon>Paracoccaceae</taxon>
        <taxon>Albimonas</taxon>
    </lineage>
</organism>
<dbReference type="InterPro" id="IPR050330">
    <property type="entry name" value="Bact_OuterMem_StrucFunc"/>
</dbReference>
<dbReference type="PANTHER" id="PTHR30329">
    <property type="entry name" value="STATOR ELEMENT OF FLAGELLAR MOTOR COMPLEX"/>
    <property type="match status" value="1"/>
</dbReference>
<evidence type="ECO:0000256" key="4">
    <source>
        <dbReference type="PROSITE-ProRule" id="PRU00473"/>
    </source>
</evidence>
<dbReference type="AlphaFoldDB" id="A0A1H3E508"/>
<dbReference type="OrthoDB" id="9810367at2"/>
<protein>
    <submittedName>
        <fullName evidence="6">OmpA family protein</fullName>
    </submittedName>
</protein>
<keyword evidence="3" id="KW-0998">Cell outer membrane</keyword>
<dbReference type="PRINTS" id="PR01021">
    <property type="entry name" value="OMPADOMAIN"/>
</dbReference>
<keyword evidence="7" id="KW-1185">Reference proteome</keyword>
<gene>
    <name evidence="6" type="ORF">SAMN05444336_10975</name>
</gene>
<dbReference type="SUPFAM" id="SSF103088">
    <property type="entry name" value="OmpA-like"/>
    <property type="match status" value="1"/>
</dbReference>
<dbReference type="InterPro" id="IPR006665">
    <property type="entry name" value="OmpA-like"/>
</dbReference>
<dbReference type="Gene3D" id="3.30.1330.60">
    <property type="entry name" value="OmpA-like domain"/>
    <property type="match status" value="1"/>
</dbReference>
<dbReference type="InterPro" id="IPR006664">
    <property type="entry name" value="OMP_bac"/>
</dbReference>
<dbReference type="RefSeq" id="WP_092684454.1">
    <property type="nucleotide sequence ID" value="NZ_FNMZ01000009.1"/>
</dbReference>
<evidence type="ECO:0000313" key="7">
    <source>
        <dbReference type="Proteomes" id="UP000199118"/>
    </source>
</evidence>
<dbReference type="Pfam" id="PF00691">
    <property type="entry name" value="OmpA"/>
    <property type="match status" value="1"/>
</dbReference>
<name>A0A1H3E508_9RHOB</name>
<dbReference type="STRING" id="356660.SAMN05444336_10975"/>
<evidence type="ECO:0000256" key="1">
    <source>
        <dbReference type="ARBA" id="ARBA00004442"/>
    </source>
</evidence>
<accession>A0A1H3E508</accession>
<evidence type="ECO:0000259" key="5">
    <source>
        <dbReference type="PROSITE" id="PS51123"/>
    </source>
</evidence>
<dbReference type="EMBL" id="FNMZ01000009">
    <property type="protein sequence ID" value="SDX73823.1"/>
    <property type="molecule type" value="Genomic_DNA"/>
</dbReference>
<dbReference type="InterPro" id="IPR036737">
    <property type="entry name" value="OmpA-like_sf"/>
</dbReference>
<sequence length="221" mass="23798">MSWNNARRRATTCGGRAAALGLAALTAACGYTPPLKDQITAYESYGRWDANNFAAMTGRAMDPERLAALRAAFQAASPDTITFAFDSTAIEPAAEIALEAQARWLRAHPSTMIAIEGHADLVGSDPYNQRLGLRRARAAAARLVELGVAPGQLALVVSRGETRPVIPVEREERVNRRAVSSVEGWGAGWRGRSFDGKRAYLAYEQYSTKEVEAADVATTDG</sequence>
<dbReference type="Proteomes" id="UP000199118">
    <property type="component" value="Unassembled WGS sequence"/>
</dbReference>
<dbReference type="PROSITE" id="PS51123">
    <property type="entry name" value="OMPA_2"/>
    <property type="match status" value="1"/>
</dbReference>
<evidence type="ECO:0000256" key="3">
    <source>
        <dbReference type="ARBA" id="ARBA00023237"/>
    </source>
</evidence>
<evidence type="ECO:0000256" key="2">
    <source>
        <dbReference type="ARBA" id="ARBA00023136"/>
    </source>
</evidence>
<evidence type="ECO:0000313" key="6">
    <source>
        <dbReference type="EMBL" id="SDX73823.1"/>
    </source>
</evidence>
<keyword evidence="2 4" id="KW-0472">Membrane</keyword>
<dbReference type="GO" id="GO:0009279">
    <property type="term" value="C:cell outer membrane"/>
    <property type="evidence" value="ECO:0007669"/>
    <property type="project" value="UniProtKB-SubCell"/>
</dbReference>
<dbReference type="PANTHER" id="PTHR30329:SF21">
    <property type="entry name" value="LIPOPROTEIN YIAD-RELATED"/>
    <property type="match status" value="1"/>
</dbReference>
<feature type="domain" description="OmpA-like" evidence="5">
    <location>
        <begin position="70"/>
        <end position="186"/>
    </location>
</feature>
<reference evidence="6 7" key="1">
    <citation type="submission" date="2016-10" db="EMBL/GenBank/DDBJ databases">
        <authorList>
            <person name="de Groot N.N."/>
        </authorList>
    </citation>
    <scope>NUCLEOTIDE SEQUENCE [LARGE SCALE GENOMIC DNA]</scope>
    <source>
        <strain evidence="6 7">DSM 17890</strain>
    </source>
</reference>
<dbReference type="CDD" id="cd07185">
    <property type="entry name" value="OmpA_C-like"/>
    <property type="match status" value="1"/>
</dbReference>
<proteinExistence type="predicted"/>
<dbReference type="PROSITE" id="PS51257">
    <property type="entry name" value="PROKAR_LIPOPROTEIN"/>
    <property type="match status" value="1"/>
</dbReference>
<comment type="subcellular location">
    <subcellularLocation>
        <location evidence="1">Cell outer membrane</location>
    </subcellularLocation>
</comment>